<dbReference type="FunFam" id="3.40.50.300:FF:000372">
    <property type="entry name" value="Adenylate kinase isoenzyme 6 homolog"/>
    <property type="match status" value="1"/>
</dbReference>
<dbReference type="CDD" id="cd00515">
    <property type="entry name" value="HAM1"/>
    <property type="match status" value="1"/>
</dbReference>
<comment type="catalytic activity">
    <reaction evidence="1 21">
        <text>AMP + ATP = 2 ADP</text>
        <dbReference type="Rhea" id="RHEA:12973"/>
        <dbReference type="ChEBI" id="CHEBI:30616"/>
        <dbReference type="ChEBI" id="CHEBI:456215"/>
        <dbReference type="ChEBI" id="CHEBI:456216"/>
        <dbReference type="EC" id="2.7.4.3"/>
    </reaction>
</comment>
<dbReference type="GO" id="GO:0005524">
    <property type="term" value="F:ATP binding"/>
    <property type="evidence" value="ECO:0007669"/>
    <property type="project" value="UniProtKB-KW"/>
</dbReference>
<keyword evidence="15 21" id="KW-0539">Nucleus</keyword>
<comment type="function">
    <text evidence="21">Broad-specificity nucleoside monophosphate (NMP) kinase that catalyzes the reversible transfer of the terminal phosphate group between nucleoside triphosphates and monophosphates. Has also ATPase activity. Involved in the late cytoplasmic maturation steps of the 40S ribosomal particles, specifically 18S rRNA maturation. While NMP activity is not required for ribosome maturation, ATPase activity is. Associates transiently with small ribosomal subunit protein uS11. ATP hydrolysis breaks the interaction with uS11. May temporarily remove uS11 from the ribosome to enable a conformational change of the ribosomal RNA that is needed for the final maturation step of the small ribosomal subunit. Its NMP activity may have a role in nuclear energy homeostasis.</text>
</comment>
<feature type="binding site" evidence="20">
    <location>
        <begin position="325"/>
        <end position="326"/>
    </location>
    <ligand>
        <name>ITP</name>
        <dbReference type="ChEBI" id="CHEBI:61402"/>
    </ligand>
</feature>
<feature type="binding site" evidence="20">
    <location>
        <begin position="299"/>
        <end position="302"/>
    </location>
    <ligand>
        <name>ITP</name>
        <dbReference type="ChEBI" id="CHEBI:61402"/>
    </ligand>
</feature>
<feature type="binding site" evidence="20">
    <location>
        <position position="320"/>
    </location>
    <ligand>
        <name>ITP</name>
        <dbReference type="ChEBI" id="CHEBI:61402"/>
    </ligand>
</feature>
<protein>
    <recommendedName>
        <fullName evidence="20 21">Multifunctional fusion protein</fullName>
    </recommendedName>
    <domain>
        <recommendedName>
            <fullName evidence="20">Inosine triphosphate pyrophosphatase</fullName>
            <shortName evidence="20">ITPase</shortName>
            <shortName evidence="20">Inosine triphosphatase</shortName>
            <ecNumber evidence="20">3.6.1.66</ecNumber>
        </recommendedName>
        <alternativeName>
            <fullName evidence="20">Non-canonical purine NTP pyrophosphatase</fullName>
        </alternativeName>
        <alternativeName>
            <fullName evidence="20">Non-standard purine NTP pyrophosphatase</fullName>
        </alternativeName>
        <alternativeName>
            <fullName evidence="20">Nucleoside-triphosphate diphosphatase</fullName>
        </alternativeName>
        <alternativeName>
            <fullName evidence="20">Nucleoside-triphosphate pyrophosphatase</fullName>
        </alternativeName>
        <alternativeName>
            <fullName evidence="20">XTP/dITP diphosphatase</fullName>
            <shortName evidence="20">NTPase</shortName>
        </alternativeName>
    </domain>
    <domain>
        <recommendedName>
            <fullName evidence="21">Adenylate kinase isoenzyme 6 homolog</fullName>
            <shortName evidence="21">AK6</shortName>
            <ecNumber evidence="21">2.7.4.3</ecNumber>
        </recommendedName>
        <alternativeName>
            <fullName evidence="21">Dual activity adenylate kinase/ATPase</fullName>
            <shortName evidence="21">AK/ATPase</shortName>
        </alternativeName>
    </domain>
</protein>
<comment type="caution">
    <text evidence="23">The sequence shown here is derived from an EMBL/GenBank/DDBJ whole genome shotgun (WGS) entry which is preliminary data.</text>
</comment>
<dbReference type="GO" id="GO:0005634">
    <property type="term" value="C:nucleus"/>
    <property type="evidence" value="ECO:0007669"/>
    <property type="project" value="UniProtKB-SubCell"/>
</dbReference>
<evidence type="ECO:0000256" key="18">
    <source>
        <dbReference type="ARBA" id="ARBA00093255"/>
    </source>
</evidence>
<comment type="catalytic activity">
    <reaction evidence="19">
        <text>N(6)-hydroxy-dATP + H2O = N(6)-hydroxy-dAMP + diphosphate + H(+)</text>
        <dbReference type="Rhea" id="RHEA:83971"/>
        <dbReference type="ChEBI" id="CHEBI:15377"/>
        <dbReference type="ChEBI" id="CHEBI:15378"/>
        <dbReference type="ChEBI" id="CHEBI:33019"/>
        <dbReference type="ChEBI" id="CHEBI:233529"/>
        <dbReference type="ChEBI" id="CHEBI:233530"/>
    </reaction>
    <physiologicalReaction direction="left-to-right" evidence="19">
        <dbReference type="Rhea" id="RHEA:83972"/>
    </physiologicalReaction>
</comment>
<keyword evidence="14 20" id="KW-0464">Manganese</keyword>
<keyword evidence="11 21" id="KW-0067">ATP-binding</keyword>
<keyword evidence="5 21" id="KW-0698">rRNA processing</keyword>
<feature type="region of interest" description="LID" evidence="21">
    <location>
        <begin position="110"/>
        <end position="120"/>
    </location>
</feature>
<feature type="binding site" evidence="21">
    <location>
        <position position="19"/>
    </location>
    <ligand>
        <name>ATP</name>
        <dbReference type="ChEBI" id="CHEBI:30616"/>
    </ligand>
</feature>
<dbReference type="AlphaFoldDB" id="A0AAN6NW50"/>
<dbReference type="InterPro" id="IPR027502">
    <property type="entry name" value="ITPase"/>
</dbReference>
<evidence type="ECO:0000256" key="5">
    <source>
        <dbReference type="ARBA" id="ARBA00022552"/>
    </source>
</evidence>
<feature type="binding site" evidence="20">
    <location>
        <position position="195"/>
    </location>
    <ligand>
        <name>Mg(2+)</name>
        <dbReference type="ChEBI" id="CHEBI:18420"/>
    </ligand>
</feature>
<keyword evidence="6 21" id="KW-0808">Transferase</keyword>
<comment type="subcellular location">
    <subcellularLocation>
        <location evidence="21">Cytoplasm</location>
    </subcellularLocation>
    <subcellularLocation>
        <location evidence="21">Nucleus</location>
    </subcellularLocation>
</comment>
<dbReference type="Proteomes" id="UP001303222">
    <property type="component" value="Unassembled WGS sequence"/>
</dbReference>
<keyword evidence="24" id="KW-1185">Reference proteome</keyword>
<evidence type="ECO:0000256" key="12">
    <source>
        <dbReference type="ARBA" id="ARBA00022842"/>
    </source>
</evidence>
<evidence type="ECO:0000256" key="6">
    <source>
        <dbReference type="ARBA" id="ARBA00022679"/>
    </source>
</evidence>
<dbReference type="GO" id="GO:0036220">
    <property type="term" value="F:ITP diphosphatase activity"/>
    <property type="evidence" value="ECO:0007669"/>
    <property type="project" value="UniProtKB-UniRule"/>
</dbReference>
<dbReference type="PANTHER" id="PTHR11067">
    <property type="entry name" value="INOSINE TRIPHOSPHATE PYROPHOSPHATASE/HAM1 PROTEIN"/>
    <property type="match status" value="1"/>
</dbReference>
<comment type="catalytic activity">
    <reaction evidence="21">
        <text>ATP + H2O = ADP + phosphate + H(+)</text>
        <dbReference type="Rhea" id="RHEA:13065"/>
        <dbReference type="ChEBI" id="CHEBI:15377"/>
        <dbReference type="ChEBI" id="CHEBI:15378"/>
        <dbReference type="ChEBI" id="CHEBI:30616"/>
        <dbReference type="ChEBI" id="CHEBI:43474"/>
        <dbReference type="ChEBI" id="CHEBI:456216"/>
    </reaction>
</comment>
<dbReference type="Pfam" id="PF01725">
    <property type="entry name" value="Ham1p_like"/>
    <property type="match status" value="1"/>
</dbReference>
<keyword evidence="13 20" id="KW-0546">Nucleotide metabolism</keyword>
<dbReference type="HAMAP" id="MF_03148">
    <property type="entry name" value="HAM1_NTPase"/>
    <property type="match status" value="1"/>
</dbReference>
<evidence type="ECO:0000256" key="19">
    <source>
        <dbReference type="ARBA" id="ARBA00093271"/>
    </source>
</evidence>
<comment type="catalytic activity">
    <reaction evidence="17">
        <text>ITP + H2O = IMP + diphosphate + H(+)</text>
        <dbReference type="Rhea" id="RHEA:29399"/>
        <dbReference type="ChEBI" id="CHEBI:15377"/>
        <dbReference type="ChEBI" id="CHEBI:15378"/>
        <dbReference type="ChEBI" id="CHEBI:33019"/>
        <dbReference type="ChEBI" id="CHEBI:58053"/>
        <dbReference type="ChEBI" id="CHEBI:61402"/>
        <dbReference type="EC" id="3.6.1.66"/>
    </reaction>
    <physiologicalReaction direction="left-to-right" evidence="17">
        <dbReference type="Rhea" id="RHEA:29400"/>
    </physiologicalReaction>
</comment>
<evidence type="ECO:0000256" key="7">
    <source>
        <dbReference type="ARBA" id="ARBA00022723"/>
    </source>
</evidence>
<evidence type="ECO:0000256" key="2">
    <source>
        <dbReference type="ARBA" id="ARBA00008023"/>
    </source>
</evidence>
<evidence type="ECO:0000256" key="16">
    <source>
        <dbReference type="ARBA" id="ARBA00054940"/>
    </source>
</evidence>
<evidence type="ECO:0000256" key="8">
    <source>
        <dbReference type="ARBA" id="ARBA00022741"/>
    </source>
</evidence>
<evidence type="ECO:0000256" key="22">
    <source>
        <dbReference type="RuleBase" id="RU003781"/>
    </source>
</evidence>
<comment type="function">
    <text evidence="16">Pyrophosphatase that hydrolyzes the non-canonical purine nucleotides inosine triphosphate (ITP), deoxyinosine triphosphate (dITP) as well as 2'-deoxy-N-6-hydroxylaminopurine triphosphate (dHAPTP) and xanthosine 5'-triphosphate (XTP) to their respective monophosphate derivatives. The enzyme does not distinguish between the deoxy- and ribose forms. Probably excludes non-canonical purines from RNA and DNA precursor pools, thus preventing their incorporation into RNA and DNA and avoiding chromosomal lesions.</text>
</comment>
<reference evidence="23" key="1">
    <citation type="journal article" date="2023" name="Mol. Phylogenet. Evol.">
        <title>Genome-scale phylogeny and comparative genomics of the fungal order Sordariales.</title>
        <authorList>
            <person name="Hensen N."/>
            <person name="Bonometti L."/>
            <person name="Westerberg I."/>
            <person name="Brannstrom I.O."/>
            <person name="Guillou S."/>
            <person name="Cros-Aarteil S."/>
            <person name="Calhoun S."/>
            <person name="Haridas S."/>
            <person name="Kuo A."/>
            <person name="Mondo S."/>
            <person name="Pangilinan J."/>
            <person name="Riley R."/>
            <person name="LaButti K."/>
            <person name="Andreopoulos B."/>
            <person name="Lipzen A."/>
            <person name="Chen C."/>
            <person name="Yan M."/>
            <person name="Daum C."/>
            <person name="Ng V."/>
            <person name="Clum A."/>
            <person name="Steindorff A."/>
            <person name="Ohm R.A."/>
            <person name="Martin F."/>
            <person name="Silar P."/>
            <person name="Natvig D.O."/>
            <person name="Lalanne C."/>
            <person name="Gautier V."/>
            <person name="Ament-Velasquez S.L."/>
            <person name="Kruys A."/>
            <person name="Hutchinson M.I."/>
            <person name="Powell A.J."/>
            <person name="Barry K."/>
            <person name="Miller A.N."/>
            <person name="Grigoriev I.V."/>
            <person name="Debuchy R."/>
            <person name="Gladieux P."/>
            <person name="Hiltunen Thoren M."/>
            <person name="Johannesson H."/>
        </authorList>
    </citation>
    <scope>NUCLEOTIDE SEQUENCE</scope>
    <source>
        <strain evidence="23">CBS 626.80</strain>
    </source>
</reference>
<keyword evidence="8 21" id="KW-0547">Nucleotide-binding</keyword>
<keyword evidence="4 21" id="KW-0690">Ribosome biogenesis</keyword>
<evidence type="ECO:0000256" key="14">
    <source>
        <dbReference type="ARBA" id="ARBA00023211"/>
    </source>
</evidence>
<comment type="cofactor">
    <cofactor evidence="20">
        <name>Mg(2+)</name>
        <dbReference type="ChEBI" id="CHEBI:18420"/>
    </cofactor>
    <cofactor evidence="20">
        <name>Mn(2+)</name>
        <dbReference type="ChEBI" id="CHEBI:29035"/>
    </cofactor>
    <text evidence="20">Binds 1 divalent metal cation per subunit; can use either Mg(2+) or Mn(2+).</text>
</comment>
<comment type="subunit">
    <text evidence="20">Homodimer.</text>
</comment>
<dbReference type="EC" id="2.7.4.3" evidence="21"/>
<evidence type="ECO:0000256" key="13">
    <source>
        <dbReference type="ARBA" id="ARBA00023080"/>
    </source>
</evidence>
<dbReference type="NCBIfam" id="TIGR00042">
    <property type="entry name" value="RdgB/HAM1 family non-canonical purine NTP pyrophosphatase"/>
    <property type="match status" value="1"/>
</dbReference>
<name>A0AAN6NW50_9PEZI</name>
<keyword evidence="9 21" id="KW-0418">Kinase</keyword>
<evidence type="ECO:0000256" key="21">
    <source>
        <dbReference type="HAMAP-Rule" id="MF_03173"/>
    </source>
</evidence>
<dbReference type="GO" id="GO:0004017">
    <property type="term" value="F:AMP kinase activity"/>
    <property type="evidence" value="ECO:0007669"/>
    <property type="project" value="UniProtKB-UniRule"/>
</dbReference>
<dbReference type="GO" id="GO:0036222">
    <property type="term" value="F:XTP diphosphatase activity"/>
    <property type="evidence" value="ECO:0007669"/>
    <property type="project" value="UniProtKB-UniRule"/>
</dbReference>
<dbReference type="FunFam" id="3.90.950.10:FF:000003">
    <property type="entry name" value="Inosine triphosphate pyrophosphatase"/>
    <property type="match status" value="1"/>
</dbReference>
<dbReference type="GO" id="GO:0035870">
    <property type="term" value="F:dITP diphosphatase activity"/>
    <property type="evidence" value="ECO:0007669"/>
    <property type="project" value="UniProtKB-UniRule"/>
</dbReference>
<comment type="similarity">
    <text evidence="2 20 22">Belongs to the HAM1 NTPase family.</text>
</comment>
<comment type="similarity">
    <text evidence="21">Belongs to the adenylate kinase family. AK6 subfamily.</text>
</comment>
<dbReference type="Pfam" id="PF13238">
    <property type="entry name" value="AAA_18"/>
    <property type="match status" value="1"/>
</dbReference>
<dbReference type="Gene3D" id="3.90.950.10">
    <property type="match status" value="1"/>
</dbReference>
<dbReference type="GO" id="GO:0046872">
    <property type="term" value="F:metal ion binding"/>
    <property type="evidence" value="ECO:0007669"/>
    <property type="project" value="UniProtKB-KW"/>
</dbReference>
<keyword evidence="7 20" id="KW-0479">Metal-binding</keyword>
<comment type="catalytic activity">
    <reaction evidence="18">
        <text>dITP + H2O = dIMP + diphosphate + H(+)</text>
        <dbReference type="Rhea" id="RHEA:28342"/>
        <dbReference type="ChEBI" id="CHEBI:15377"/>
        <dbReference type="ChEBI" id="CHEBI:15378"/>
        <dbReference type="ChEBI" id="CHEBI:33019"/>
        <dbReference type="ChEBI" id="CHEBI:61194"/>
        <dbReference type="ChEBI" id="CHEBI:61382"/>
        <dbReference type="EC" id="3.6.1.66"/>
    </reaction>
    <physiologicalReaction direction="left-to-right" evidence="18">
        <dbReference type="Rhea" id="RHEA:28343"/>
    </physiologicalReaction>
</comment>
<comment type="caution">
    <text evidence="21">Lacks conserved residue(s) required for the propagation of feature annotation.</text>
</comment>
<comment type="catalytic activity">
    <reaction evidence="20">
        <text>XTP + H2O = XMP + diphosphate + H(+)</text>
        <dbReference type="Rhea" id="RHEA:28610"/>
        <dbReference type="ChEBI" id="CHEBI:15377"/>
        <dbReference type="ChEBI" id="CHEBI:15378"/>
        <dbReference type="ChEBI" id="CHEBI:33019"/>
        <dbReference type="ChEBI" id="CHEBI:57464"/>
        <dbReference type="ChEBI" id="CHEBI:61314"/>
        <dbReference type="EC" id="3.6.1.66"/>
    </reaction>
</comment>
<feature type="binding site" evidence="21">
    <location>
        <position position="20"/>
    </location>
    <ligand>
        <name>ATP</name>
        <dbReference type="ChEBI" id="CHEBI:30616"/>
    </ligand>
</feature>
<evidence type="ECO:0000256" key="9">
    <source>
        <dbReference type="ARBA" id="ARBA00022777"/>
    </source>
</evidence>
<dbReference type="InterPro" id="IPR029001">
    <property type="entry name" value="ITPase-like_fam"/>
</dbReference>
<feature type="binding site" evidence="20">
    <location>
        <begin position="167"/>
        <end position="172"/>
    </location>
    <ligand>
        <name>ITP</name>
        <dbReference type="ChEBI" id="CHEBI:61402"/>
    </ligand>
</feature>
<feature type="binding site" evidence="20">
    <location>
        <position position="207"/>
    </location>
    <ligand>
        <name>ITP</name>
        <dbReference type="ChEBI" id="CHEBI:61402"/>
    </ligand>
</feature>
<evidence type="ECO:0000256" key="11">
    <source>
        <dbReference type="ARBA" id="ARBA00022840"/>
    </source>
</evidence>
<keyword evidence="10 20" id="KW-0378">Hydrolase</keyword>
<proteinExistence type="inferred from homology"/>
<dbReference type="Gene3D" id="3.40.50.300">
    <property type="entry name" value="P-loop containing nucleotide triphosphate hydrolases"/>
    <property type="match status" value="1"/>
</dbReference>
<feature type="binding site" evidence="21">
    <location>
        <position position="111"/>
    </location>
    <ligand>
        <name>ATP</name>
        <dbReference type="ChEBI" id="CHEBI:30616"/>
    </ligand>
</feature>
<dbReference type="GO" id="GO:0005737">
    <property type="term" value="C:cytoplasm"/>
    <property type="evidence" value="ECO:0007669"/>
    <property type="project" value="UniProtKB-SubCell"/>
</dbReference>
<accession>A0AAN6NW50</accession>
<evidence type="ECO:0000256" key="17">
    <source>
        <dbReference type="ARBA" id="ARBA00093218"/>
    </source>
</evidence>
<dbReference type="InterPro" id="IPR027417">
    <property type="entry name" value="P-loop_NTPase"/>
</dbReference>
<feature type="binding site" evidence="20">
    <location>
        <begin position="223"/>
        <end position="224"/>
    </location>
    <ligand>
        <name>ITP</name>
        <dbReference type="ChEBI" id="CHEBI:61402"/>
    </ligand>
</feature>
<organism evidence="23 24">
    <name type="scientific">Pseudoneurospora amorphoporcata</name>
    <dbReference type="NCBI Taxonomy" id="241081"/>
    <lineage>
        <taxon>Eukaryota</taxon>
        <taxon>Fungi</taxon>
        <taxon>Dikarya</taxon>
        <taxon>Ascomycota</taxon>
        <taxon>Pezizomycotina</taxon>
        <taxon>Sordariomycetes</taxon>
        <taxon>Sordariomycetidae</taxon>
        <taxon>Sordariales</taxon>
        <taxon>Sordariaceae</taxon>
        <taxon>Pseudoneurospora</taxon>
    </lineage>
</organism>
<comment type="subunit">
    <text evidence="21">Interacts with small ribosomal subunit protein uS11. Not a structural component of 43S pre-ribosomes, but transiently interacts with them by binding to uS11.</text>
</comment>
<dbReference type="PANTHER" id="PTHR11067:SF9">
    <property type="entry name" value="INOSINE TRIPHOSPHATE PYROPHOSPHATASE"/>
    <property type="match status" value="1"/>
</dbReference>
<evidence type="ECO:0000313" key="24">
    <source>
        <dbReference type="Proteomes" id="UP001303222"/>
    </source>
</evidence>
<dbReference type="GO" id="GO:0042274">
    <property type="term" value="P:ribosomal small subunit biogenesis"/>
    <property type="evidence" value="ECO:0007669"/>
    <property type="project" value="UniProtKB-UniRule"/>
</dbReference>
<sequence length="343" mass="38628">MSRTLPNIIITGTPGVGKTSHCELLAERTGLKHLSVNDVVKSKECHEGWDEEYQSWIVDEDKLLDAIEDEVKQGGCIIDWHACDLFPKSWIDLVVVLRVESSVLYDRLSERKYPELKLQENLDSEIMEVLLQEARDSYDEEIVVELQSNNAEQMDENRPRHIVNFITGNANKLGEVKAILEPAIQVENQALDLLEIQGTLQEVTLDKCRRAADLVQGPVLVEDTCLCFNALKGLPGPYIKWFMKDLGHEGLNNLLAAYEDKSAQAVCTFGYSAGPGHEPILFQGITDGKIVPARGPPHFGWDAIFEYEGQTYAEMDKTEKNKISHRAKALAKLQEWFSKEMTA</sequence>
<dbReference type="GO" id="GO:0016887">
    <property type="term" value="F:ATP hydrolysis activity"/>
    <property type="evidence" value="ECO:0007669"/>
    <property type="project" value="UniProtKB-UniRule"/>
</dbReference>
<dbReference type="InterPro" id="IPR020618">
    <property type="entry name" value="Adenyl_kinase_AK6"/>
</dbReference>
<reference evidence="23" key="2">
    <citation type="submission" date="2023-06" db="EMBL/GenBank/DDBJ databases">
        <authorList>
            <consortium name="Lawrence Berkeley National Laboratory"/>
            <person name="Mondo S.J."/>
            <person name="Hensen N."/>
            <person name="Bonometti L."/>
            <person name="Westerberg I."/>
            <person name="Brannstrom I.O."/>
            <person name="Guillou S."/>
            <person name="Cros-Aarteil S."/>
            <person name="Calhoun S."/>
            <person name="Haridas S."/>
            <person name="Kuo A."/>
            <person name="Pangilinan J."/>
            <person name="Riley R."/>
            <person name="Labutti K."/>
            <person name="Andreopoulos B."/>
            <person name="Lipzen A."/>
            <person name="Chen C."/>
            <person name="Yanf M."/>
            <person name="Daum C."/>
            <person name="Ng V."/>
            <person name="Clum A."/>
            <person name="Steindorff A."/>
            <person name="Ohm R."/>
            <person name="Martin F."/>
            <person name="Silar P."/>
            <person name="Natvig D."/>
            <person name="Lalanne C."/>
            <person name="Gautier V."/>
            <person name="Ament-Velasquez S.L."/>
            <person name="Kruys A."/>
            <person name="Hutchinson M.I."/>
            <person name="Powell A.J."/>
            <person name="Barry K."/>
            <person name="Miller A.N."/>
            <person name="Grigoriev I.V."/>
            <person name="Debuchy R."/>
            <person name="Gladieux P."/>
            <person name="Thoren M.H."/>
            <person name="Johannesson H."/>
        </authorList>
    </citation>
    <scope>NUCLEOTIDE SEQUENCE</scope>
    <source>
        <strain evidence="23">CBS 626.80</strain>
    </source>
</reference>
<evidence type="ECO:0000256" key="4">
    <source>
        <dbReference type="ARBA" id="ARBA00022517"/>
    </source>
</evidence>
<keyword evidence="3 21" id="KW-0963">Cytoplasm</keyword>
<keyword evidence="12 20" id="KW-0460">Magnesium</keyword>
<feature type="binding site" evidence="20">
    <location>
        <position position="223"/>
    </location>
    <ligand>
        <name>Mg(2+)</name>
        <dbReference type="ChEBI" id="CHEBI:18420"/>
    </ligand>
</feature>
<evidence type="ECO:0000256" key="10">
    <source>
        <dbReference type="ARBA" id="ARBA00022801"/>
    </source>
</evidence>
<dbReference type="GO" id="GO:0009204">
    <property type="term" value="P:deoxyribonucleoside triphosphate catabolic process"/>
    <property type="evidence" value="ECO:0007669"/>
    <property type="project" value="UniProtKB-UniRule"/>
</dbReference>
<dbReference type="HAMAP" id="MF_00039">
    <property type="entry name" value="Adenylate_kinase_AK6"/>
    <property type="match status" value="1"/>
</dbReference>
<evidence type="ECO:0000256" key="1">
    <source>
        <dbReference type="ARBA" id="ARBA00000582"/>
    </source>
</evidence>
<dbReference type="EC" id="3.6.1.66" evidence="20"/>
<evidence type="ECO:0000313" key="23">
    <source>
        <dbReference type="EMBL" id="KAK3951248.1"/>
    </source>
</evidence>
<dbReference type="EMBL" id="MU859153">
    <property type="protein sequence ID" value="KAK3951248.1"/>
    <property type="molecule type" value="Genomic_DNA"/>
</dbReference>
<evidence type="ECO:0000256" key="15">
    <source>
        <dbReference type="ARBA" id="ARBA00023242"/>
    </source>
</evidence>
<feature type="binding site" evidence="21">
    <location>
        <position position="17"/>
    </location>
    <ligand>
        <name>ATP</name>
        <dbReference type="ChEBI" id="CHEBI:30616"/>
    </ligand>
</feature>
<dbReference type="InterPro" id="IPR002637">
    <property type="entry name" value="RdgB/HAM1"/>
</dbReference>
<dbReference type="GO" id="GO:0006364">
    <property type="term" value="P:rRNA processing"/>
    <property type="evidence" value="ECO:0007669"/>
    <property type="project" value="UniProtKB-KW"/>
</dbReference>
<evidence type="ECO:0000256" key="3">
    <source>
        <dbReference type="ARBA" id="ARBA00022490"/>
    </source>
</evidence>
<dbReference type="SUPFAM" id="SSF52540">
    <property type="entry name" value="P-loop containing nucleoside triphosphate hydrolases"/>
    <property type="match status" value="1"/>
</dbReference>
<feature type="region of interest" description="NMPbind" evidence="21">
    <location>
        <begin position="35"/>
        <end position="58"/>
    </location>
</feature>
<gene>
    <name evidence="23" type="ORF">QBC32DRAFT_398871</name>
</gene>
<evidence type="ECO:0000256" key="20">
    <source>
        <dbReference type="HAMAP-Rule" id="MF_03148"/>
    </source>
</evidence>
<comment type="function">
    <text evidence="20">Pyrophosphatase that hydrolyzes non-canonical purine nucleotides such as inosine triphosphate (ITP), deoxyinosine triphosphate (dITP) or xanthosine 5'-triphosphate (XTP) to their respective monophosphate derivatives. The enzyme does not distinguish between the deoxy- and ribose forms. Probably excludes non-canonical purines from RNA and DNA precursor pools, thus preventing their incorporation into RNA and DNA and avoiding chromosomal lesions.</text>
</comment>
<dbReference type="SUPFAM" id="SSF52972">
    <property type="entry name" value="ITPase-like"/>
    <property type="match status" value="1"/>
</dbReference>
<feature type="binding site" evidence="21">
    <location>
        <position position="18"/>
    </location>
    <ligand>
        <name>ATP</name>
        <dbReference type="ChEBI" id="CHEBI:30616"/>
    </ligand>
</feature>
<feature type="binding site" evidence="21">
    <location>
        <position position="15"/>
    </location>
    <ligand>
        <name>ATP</name>
        <dbReference type="ChEBI" id="CHEBI:30616"/>
    </ligand>
</feature>